<dbReference type="PROSITE" id="PS50059">
    <property type="entry name" value="FKBP_PPIASE"/>
    <property type="match status" value="1"/>
</dbReference>
<comment type="catalytic activity">
    <reaction evidence="1 9">
        <text>[protein]-peptidylproline (omega=180) = [protein]-peptidylproline (omega=0)</text>
        <dbReference type="Rhea" id="RHEA:16237"/>
        <dbReference type="Rhea" id="RHEA-COMP:10747"/>
        <dbReference type="Rhea" id="RHEA-COMP:10748"/>
        <dbReference type="ChEBI" id="CHEBI:83833"/>
        <dbReference type="ChEBI" id="CHEBI:83834"/>
        <dbReference type="EC" id="5.2.1.8"/>
    </reaction>
</comment>
<dbReference type="Pfam" id="PF00254">
    <property type="entry name" value="FKBP_C"/>
    <property type="match status" value="1"/>
</dbReference>
<dbReference type="PANTHER" id="PTHR47861:SF3">
    <property type="entry name" value="FKBP-TYPE PEPTIDYL-PROLYL CIS-TRANS ISOMERASE SLYD"/>
    <property type="match status" value="1"/>
</dbReference>
<dbReference type="Proteomes" id="UP001189429">
    <property type="component" value="Unassembled WGS sequence"/>
</dbReference>
<evidence type="ECO:0000313" key="11">
    <source>
        <dbReference type="EMBL" id="CAK0822180.1"/>
    </source>
</evidence>
<protein>
    <recommendedName>
        <fullName evidence="4 9">peptidylprolyl isomerase</fullName>
        <ecNumber evidence="4 9">5.2.1.8</ecNumber>
    </recommendedName>
</protein>
<dbReference type="InterPro" id="IPR001179">
    <property type="entry name" value="PPIase_FKBP_dom"/>
</dbReference>
<keyword evidence="12" id="KW-1185">Reference proteome</keyword>
<evidence type="ECO:0000256" key="8">
    <source>
        <dbReference type="ARBA" id="ARBA00023235"/>
    </source>
</evidence>
<dbReference type="EC" id="5.2.1.8" evidence="4 9"/>
<feature type="non-terminal residue" evidence="11">
    <location>
        <position position="1"/>
    </location>
</feature>
<evidence type="ECO:0000256" key="3">
    <source>
        <dbReference type="ARBA" id="ARBA00006577"/>
    </source>
</evidence>
<proteinExistence type="inferred from homology"/>
<dbReference type="EMBL" id="CAUYUJ010007858">
    <property type="protein sequence ID" value="CAK0822180.1"/>
    <property type="molecule type" value="Genomic_DNA"/>
</dbReference>
<dbReference type="SUPFAM" id="SSF54534">
    <property type="entry name" value="FKBP-like"/>
    <property type="match status" value="1"/>
</dbReference>
<dbReference type="Gene3D" id="3.10.50.40">
    <property type="match status" value="1"/>
</dbReference>
<comment type="caution">
    <text evidence="11">The sequence shown here is derived from an EMBL/GenBank/DDBJ whole genome shotgun (WGS) entry which is preliminary data.</text>
</comment>
<keyword evidence="7" id="KW-0143">Chaperone</keyword>
<evidence type="ECO:0000256" key="1">
    <source>
        <dbReference type="ARBA" id="ARBA00000971"/>
    </source>
</evidence>
<comment type="subcellular location">
    <subcellularLocation>
        <location evidence="2">Cytoplasm</location>
    </subcellularLocation>
</comment>
<organism evidence="11 12">
    <name type="scientific">Prorocentrum cordatum</name>
    <dbReference type="NCBI Taxonomy" id="2364126"/>
    <lineage>
        <taxon>Eukaryota</taxon>
        <taxon>Sar</taxon>
        <taxon>Alveolata</taxon>
        <taxon>Dinophyceae</taxon>
        <taxon>Prorocentrales</taxon>
        <taxon>Prorocentraceae</taxon>
        <taxon>Prorocentrum</taxon>
    </lineage>
</organism>
<dbReference type="PANTHER" id="PTHR47861">
    <property type="entry name" value="FKBP-TYPE PEPTIDYL-PROLYL CIS-TRANS ISOMERASE SLYD"/>
    <property type="match status" value="1"/>
</dbReference>
<evidence type="ECO:0000256" key="2">
    <source>
        <dbReference type="ARBA" id="ARBA00004496"/>
    </source>
</evidence>
<keyword evidence="6 9" id="KW-0697">Rotamase</keyword>
<dbReference type="InterPro" id="IPR046357">
    <property type="entry name" value="PPIase_dom_sf"/>
</dbReference>
<evidence type="ECO:0000256" key="9">
    <source>
        <dbReference type="PROSITE-ProRule" id="PRU00277"/>
    </source>
</evidence>
<evidence type="ECO:0000256" key="7">
    <source>
        <dbReference type="ARBA" id="ARBA00023186"/>
    </source>
</evidence>
<evidence type="ECO:0000256" key="5">
    <source>
        <dbReference type="ARBA" id="ARBA00022490"/>
    </source>
</evidence>
<evidence type="ECO:0000259" key="10">
    <source>
        <dbReference type="PROSITE" id="PS50059"/>
    </source>
</evidence>
<sequence length="102" mass="10502">GKPPMAVDIGAGEVVEGFEAACRGLRAGQKVSVTVPPEKAYGNRNEDFVFRVPAGSVPKGTAVGEKVMLGGPGLRQRSGDDVTAGACFLPVARCEGGRMREG</sequence>
<evidence type="ECO:0000256" key="4">
    <source>
        <dbReference type="ARBA" id="ARBA00013194"/>
    </source>
</evidence>
<reference evidence="11" key="1">
    <citation type="submission" date="2023-10" db="EMBL/GenBank/DDBJ databases">
        <authorList>
            <person name="Chen Y."/>
            <person name="Shah S."/>
            <person name="Dougan E. K."/>
            <person name="Thang M."/>
            <person name="Chan C."/>
        </authorList>
    </citation>
    <scope>NUCLEOTIDE SEQUENCE [LARGE SCALE GENOMIC DNA]</scope>
</reference>
<keyword evidence="8 9" id="KW-0413">Isomerase</keyword>
<name>A0ABN9RUT3_9DINO</name>
<evidence type="ECO:0000256" key="6">
    <source>
        <dbReference type="ARBA" id="ARBA00023110"/>
    </source>
</evidence>
<keyword evidence="5" id="KW-0963">Cytoplasm</keyword>
<feature type="domain" description="PPIase FKBP-type" evidence="10">
    <location>
        <begin position="1"/>
        <end position="69"/>
    </location>
</feature>
<comment type="similarity">
    <text evidence="3">Belongs to the FKBP-type PPIase family.</text>
</comment>
<evidence type="ECO:0000313" key="12">
    <source>
        <dbReference type="Proteomes" id="UP001189429"/>
    </source>
</evidence>
<gene>
    <name evidence="11" type="ORF">PCOR1329_LOCUS23259</name>
</gene>
<accession>A0ABN9RUT3</accession>